<dbReference type="AlphaFoldDB" id="A0A371DWF8"/>
<protein>
    <recommendedName>
        <fullName evidence="6">Ribosomal protein S21</fullName>
    </recommendedName>
</protein>
<dbReference type="EMBL" id="KZ857380">
    <property type="protein sequence ID" value="RDX56882.1"/>
    <property type="molecule type" value="Genomic_DNA"/>
</dbReference>
<name>A0A371DWF8_9APHY</name>
<gene>
    <name evidence="4" type="ORF">OH76DRAFT_1426796</name>
</gene>
<evidence type="ECO:0000313" key="4">
    <source>
        <dbReference type="EMBL" id="RDX56882.1"/>
    </source>
</evidence>
<dbReference type="InterPro" id="IPR001911">
    <property type="entry name" value="Ribosomal_bS21"/>
</dbReference>
<dbReference type="Pfam" id="PF01165">
    <property type="entry name" value="Ribosomal_S21"/>
    <property type="match status" value="1"/>
</dbReference>
<dbReference type="PANTHER" id="PTHR41237:SF1">
    <property type="entry name" value="SMALL RIBOSOMAL SUBUNIT PROTEIN BS21M"/>
    <property type="match status" value="1"/>
</dbReference>
<evidence type="ECO:0000256" key="3">
    <source>
        <dbReference type="ARBA" id="ARBA00023274"/>
    </source>
</evidence>
<reference evidence="4 5" key="1">
    <citation type="journal article" date="2018" name="Biotechnol. Biofuels">
        <title>Integrative visual omics of the white-rot fungus Polyporus brumalis exposes the biotechnological potential of its oxidative enzymes for delignifying raw plant biomass.</title>
        <authorList>
            <person name="Miyauchi S."/>
            <person name="Rancon A."/>
            <person name="Drula E."/>
            <person name="Hage H."/>
            <person name="Chaduli D."/>
            <person name="Favel A."/>
            <person name="Grisel S."/>
            <person name="Henrissat B."/>
            <person name="Herpoel-Gimbert I."/>
            <person name="Ruiz-Duenas F.J."/>
            <person name="Chevret D."/>
            <person name="Hainaut M."/>
            <person name="Lin J."/>
            <person name="Wang M."/>
            <person name="Pangilinan J."/>
            <person name="Lipzen A."/>
            <person name="Lesage-Meessen L."/>
            <person name="Navarro D."/>
            <person name="Riley R."/>
            <person name="Grigoriev I.V."/>
            <person name="Zhou S."/>
            <person name="Raouche S."/>
            <person name="Rosso M.N."/>
        </authorList>
    </citation>
    <scope>NUCLEOTIDE SEQUENCE [LARGE SCALE GENOMIC DNA]</scope>
    <source>
        <strain evidence="4 5">BRFM 1820</strain>
    </source>
</reference>
<evidence type="ECO:0000313" key="5">
    <source>
        <dbReference type="Proteomes" id="UP000256964"/>
    </source>
</evidence>
<dbReference type="Proteomes" id="UP000256964">
    <property type="component" value="Unassembled WGS sequence"/>
</dbReference>
<proteinExistence type="inferred from homology"/>
<dbReference type="OrthoDB" id="2501249at2759"/>
<evidence type="ECO:0000256" key="2">
    <source>
        <dbReference type="ARBA" id="ARBA00022980"/>
    </source>
</evidence>
<evidence type="ECO:0000256" key="1">
    <source>
        <dbReference type="ARBA" id="ARBA00006640"/>
    </source>
</evidence>
<keyword evidence="3" id="KW-0687">Ribonucleoprotein</keyword>
<dbReference type="GO" id="GO:0003735">
    <property type="term" value="F:structural constituent of ribosome"/>
    <property type="evidence" value="ECO:0007669"/>
    <property type="project" value="InterPro"/>
</dbReference>
<dbReference type="InterPro" id="IPR052837">
    <property type="entry name" value="Mitoribosomal_bS21"/>
</dbReference>
<comment type="similarity">
    <text evidence="1">Belongs to the bacterial ribosomal protein bS21 family.</text>
</comment>
<dbReference type="GO" id="GO:0005763">
    <property type="term" value="C:mitochondrial small ribosomal subunit"/>
    <property type="evidence" value="ECO:0007669"/>
    <property type="project" value="TreeGrafter"/>
</dbReference>
<organism evidence="4 5">
    <name type="scientific">Lentinus brumalis</name>
    <dbReference type="NCBI Taxonomy" id="2498619"/>
    <lineage>
        <taxon>Eukaryota</taxon>
        <taxon>Fungi</taxon>
        <taxon>Dikarya</taxon>
        <taxon>Basidiomycota</taxon>
        <taxon>Agaricomycotina</taxon>
        <taxon>Agaricomycetes</taxon>
        <taxon>Polyporales</taxon>
        <taxon>Polyporaceae</taxon>
        <taxon>Lentinus</taxon>
    </lineage>
</organism>
<dbReference type="GO" id="GO:0070124">
    <property type="term" value="P:mitochondrial translational initiation"/>
    <property type="evidence" value="ECO:0007669"/>
    <property type="project" value="TreeGrafter"/>
</dbReference>
<evidence type="ECO:0008006" key="6">
    <source>
        <dbReference type="Google" id="ProtNLM"/>
    </source>
</evidence>
<sequence>MLPVGQFAATALRQCSRHSAAGIAVAHRFRSVSTGSSFASAPTWIDRNNKLGSKTGTWDHILGITNIEDARKTRKQTPETIWDTWEKQKVAQLPRPHTPYSGESCTTWCVRHRSLHLLPTGRSVSVEKGDVHSALVKLKGILTINAVRYTHVRDERHEKKGEKRNRLKSQRWRRRFAHEVRKKVQLVNEIRARGA</sequence>
<dbReference type="PANTHER" id="PTHR41237">
    <property type="entry name" value="37S RIBOSOMAL PROTEIN MRP21, MITOCHONDRIAL"/>
    <property type="match status" value="1"/>
</dbReference>
<keyword evidence="2" id="KW-0689">Ribosomal protein</keyword>
<dbReference type="STRING" id="139420.A0A371DWF8"/>
<keyword evidence="5" id="KW-1185">Reference proteome</keyword>
<accession>A0A371DWF8</accession>